<keyword evidence="2" id="KW-1185">Reference proteome</keyword>
<sequence>MCFSVRKLIEAADQYRRRLCFPNCARLRRKLAHRQRRPLEFTLSPGLFLLSSIYARLRFRHVELNQVPVDRGGSHIKFLVMQWSQQHVQISRCLCPSLVCSGSLPSAIQLRWL</sequence>
<dbReference type="EMBL" id="JAGKHQ010000012">
    <property type="protein sequence ID" value="KAG7503736.1"/>
    <property type="molecule type" value="Genomic_DNA"/>
</dbReference>
<dbReference type="Proteomes" id="UP000693946">
    <property type="component" value="Linkage Group LG2"/>
</dbReference>
<reference evidence="1 2" key="1">
    <citation type="journal article" date="2021" name="Sci. Rep.">
        <title>Chromosome anchoring in Senegalese sole (Solea senegalensis) reveals sex-associated markers and genome rearrangements in flatfish.</title>
        <authorList>
            <person name="Guerrero-Cozar I."/>
            <person name="Gomez-Garrido J."/>
            <person name="Berbel C."/>
            <person name="Martinez-Blanch J.F."/>
            <person name="Alioto T."/>
            <person name="Claros M.G."/>
            <person name="Gagnaire P.A."/>
            <person name="Manchado M."/>
        </authorList>
    </citation>
    <scope>NUCLEOTIDE SEQUENCE [LARGE SCALE GENOMIC DNA]</scope>
    <source>
        <strain evidence="1">Sse05_10M</strain>
    </source>
</reference>
<name>A0AAV6REC0_SOLSE</name>
<proteinExistence type="predicted"/>
<evidence type="ECO:0000313" key="1">
    <source>
        <dbReference type="EMBL" id="KAG7503736.1"/>
    </source>
</evidence>
<dbReference type="AlphaFoldDB" id="A0AAV6REC0"/>
<accession>A0AAV6REC0</accession>
<gene>
    <name evidence="1" type="ORF">JOB18_044017</name>
</gene>
<organism evidence="1 2">
    <name type="scientific">Solea senegalensis</name>
    <name type="common">Senegalese sole</name>
    <dbReference type="NCBI Taxonomy" id="28829"/>
    <lineage>
        <taxon>Eukaryota</taxon>
        <taxon>Metazoa</taxon>
        <taxon>Chordata</taxon>
        <taxon>Craniata</taxon>
        <taxon>Vertebrata</taxon>
        <taxon>Euteleostomi</taxon>
        <taxon>Actinopterygii</taxon>
        <taxon>Neopterygii</taxon>
        <taxon>Teleostei</taxon>
        <taxon>Neoteleostei</taxon>
        <taxon>Acanthomorphata</taxon>
        <taxon>Carangaria</taxon>
        <taxon>Pleuronectiformes</taxon>
        <taxon>Pleuronectoidei</taxon>
        <taxon>Soleidae</taxon>
        <taxon>Solea</taxon>
    </lineage>
</organism>
<evidence type="ECO:0000313" key="2">
    <source>
        <dbReference type="Proteomes" id="UP000693946"/>
    </source>
</evidence>
<comment type="caution">
    <text evidence="1">The sequence shown here is derived from an EMBL/GenBank/DDBJ whole genome shotgun (WGS) entry which is preliminary data.</text>
</comment>
<protein>
    <submittedName>
        <fullName evidence="1">Uncharacterized protein</fullName>
    </submittedName>
</protein>